<dbReference type="RefSeq" id="WP_229694296.1">
    <property type="nucleotide sequence ID" value="NZ_BMNC01000029.1"/>
</dbReference>
<evidence type="ECO:0000313" key="2">
    <source>
        <dbReference type="Proteomes" id="UP000597656"/>
    </source>
</evidence>
<organism evidence="1 2">
    <name type="scientific">Lentzea pudingi</name>
    <dbReference type="NCBI Taxonomy" id="1789439"/>
    <lineage>
        <taxon>Bacteria</taxon>
        <taxon>Bacillati</taxon>
        <taxon>Actinomycetota</taxon>
        <taxon>Actinomycetes</taxon>
        <taxon>Pseudonocardiales</taxon>
        <taxon>Pseudonocardiaceae</taxon>
        <taxon>Lentzea</taxon>
    </lineage>
</organism>
<accession>A0ABQ2ISG4</accession>
<dbReference type="Proteomes" id="UP000597656">
    <property type="component" value="Unassembled WGS sequence"/>
</dbReference>
<name>A0ABQ2ISG4_9PSEU</name>
<dbReference type="SUPFAM" id="SSF48208">
    <property type="entry name" value="Six-hairpin glycosidases"/>
    <property type="match status" value="1"/>
</dbReference>
<dbReference type="InterPro" id="IPR008928">
    <property type="entry name" value="6-hairpin_glycosidase_sf"/>
</dbReference>
<sequence>MDAQALPPDWARVDDSGAITAAAGPVGTPPRFGLDAARTVLRFQESCQDTDRALAGRTATELVLPPQDTRAVYDLAGNPQVDWQHPLGLSAAAAAADASGQRDRADELLDAASHLDERDPTYYGAAWAALGRVLLRTTLLNDCARTSP</sequence>
<reference evidence="2" key="1">
    <citation type="journal article" date="2019" name="Int. J. Syst. Evol. Microbiol.">
        <title>The Global Catalogue of Microorganisms (GCM) 10K type strain sequencing project: providing services to taxonomists for standard genome sequencing and annotation.</title>
        <authorList>
            <consortium name="The Broad Institute Genomics Platform"/>
            <consortium name="The Broad Institute Genome Sequencing Center for Infectious Disease"/>
            <person name="Wu L."/>
            <person name="Ma J."/>
        </authorList>
    </citation>
    <scope>NUCLEOTIDE SEQUENCE [LARGE SCALE GENOMIC DNA]</scope>
    <source>
        <strain evidence="2">CGMCC 4.7319</strain>
    </source>
</reference>
<keyword evidence="2" id="KW-1185">Reference proteome</keyword>
<proteinExistence type="predicted"/>
<dbReference type="EMBL" id="BMNC01000029">
    <property type="protein sequence ID" value="GGN29059.1"/>
    <property type="molecule type" value="Genomic_DNA"/>
</dbReference>
<evidence type="ECO:0000313" key="1">
    <source>
        <dbReference type="EMBL" id="GGN29059.1"/>
    </source>
</evidence>
<protein>
    <submittedName>
        <fullName evidence="1">Uncharacterized protein</fullName>
    </submittedName>
</protein>
<dbReference type="Gene3D" id="1.50.10.10">
    <property type="match status" value="1"/>
</dbReference>
<dbReference type="InterPro" id="IPR012341">
    <property type="entry name" value="6hp_glycosidase-like_sf"/>
</dbReference>
<gene>
    <name evidence="1" type="ORF">GCM10011609_85830</name>
</gene>
<comment type="caution">
    <text evidence="1">The sequence shown here is derived from an EMBL/GenBank/DDBJ whole genome shotgun (WGS) entry which is preliminary data.</text>
</comment>